<evidence type="ECO:0000256" key="1">
    <source>
        <dbReference type="SAM" id="MobiDB-lite"/>
    </source>
</evidence>
<evidence type="ECO:0000313" key="3">
    <source>
        <dbReference type="EMBL" id="KAF8776399.1"/>
    </source>
</evidence>
<proteinExistence type="predicted"/>
<dbReference type="EMBL" id="JACEFO010000201">
    <property type="protein sequence ID" value="KAF8776399.1"/>
    <property type="molecule type" value="Genomic_DNA"/>
</dbReference>
<protein>
    <submittedName>
        <fullName evidence="3">Uncharacterized protein</fullName>
    </submittedName>
</protein>
<organism evidence="3 4">
    <name type="scientific">Digitaria exilis</name>
    <dbReference type="NCBI Taxonomy" id="1010633"/>
    <lineage>
        <taxon>Eukaryota</taxon>
        <taxon>Viridiplantae</taxon>
        <taxon>Streptophyta</taxon>
        <taxon>Embryophyta</taxon>
        <taxon>Tracheophyta</taxon>
        <taxon>Spermatophyta</taxon>
        <taxon>Magnoliopsida</taxon>
        <taxon>Liliopsida</taxon>
        <taxon>Poales</taxon>
        <taxon>Poaceae</taxon>
        <taxon>PACMAD clade</taxon>
        <taxon>Panicoideae</taxon>
        <taxon>Panicodae</taxon>
        <taxon>Paniceae</taxon>
        <taxon>Anthephorinae</taxon>
        <taxon>Digitaria</taxon>
    </lineage>
</organism>
<feature type="compositionally biased region" description="Pro residues" evidence="1">
    <location>
        <begin position="42"/>
        <end position="63"/>
    </location>
</feature>
<sequence length="69" mass="6883">MAPLPEDAPPQTPPRVGEPNPVGPPMPTSSEDKGAGREGEAPAPPEGMPDTAPPPDLAVPPVSPDGTNV</sequence>
<reference evidence="3" key="1">
    <citation type="submission" date="2020-07" db="EMBL/GenBank/DDBJ databases">
        <title>Genome sequence and genetic diversity analysis of an under-domesticated orphan crop, white fonio (Digitaria exilis).</title>
        <authorList>
            <person name="Bennetzen J.L."/>
            <person name="Chen S."/>
            <person name="Ma X."/>
            <person name="Wang X."/>
            <person name="Yssel A.E.J."/>
            <person name="Chaluvadi S.R."/>
            <person name="Johnson M."/>
            <person name="Gangashetty P."/>
            <person name="Hamidou F."/>
            <person name="Sanogo M.D."/>
            <person name="Zwaenepoel A."/>
            <person name="Wallace J."/>
            <person name="Van De Peer Y."/>
            <person name="Van Deynze A."/>
        </authorList>
    </citation>
    <scope>NUCLEOTIDE SEQUENCE</scope>
    <source>
        <tissue evidence="3">Leaves</tissue>
    </source>
</reference>
<keyword evidence="4" id="KW-1185">Reference proteome</keyword>
<feature type="compositionally biased region" description="Pro residues" evidence="1">
    <location>
        <begin position="1"/>
        <end position="13"/>
    </location>
</feature>
<evidence type="ECO:0000313" key="4">
    <source>
        <dbReference type="Proteomes" id="UP000636709"/>
    </source>
</evidence>
<dbReference type="OrthoDB" id="695288at2759"/>
<evidence type="ECO:0000313" key="2">
    <source>
        <dbReference type="EMBL" id="KAF8655573.1"/>
    </source>
</evidence>
<dbReference type="Proteomes" id="UP000636709">
    <property type="component" value="Unassembled WGS sequence"/>
</dbReference>
<comment type="caution">
    <text evidence="3">The sequence shown here is derived from an EMBL/GenBank/DDBJ whole genome shotgun (WGS) entry which is preliminary data.</text>
</comment>
<gene>
    <name evidence="3" type="ORF">HU200_003542</name>
    <name evidence="2" type="ORF">HU200_061120</name>
</gene>
<accession>A0A835FW96</accession>
<name>A0A835FW96_9POAL</name>
<feature type="region of interest" description="Disordered" evidence="1">
    <location>
        <begin position="1"/>
        <end position="69"/>
    </location>
</feature>
<feature type="compositionally biased region" description="Basic and acidic residues" evidence="1">
    <location>
        <begin position="30"/>
        <end position="40"/>
    </location>
</feature>
<dbReference type="AlphaFoldDB" id="A0A835FW96"/>
<dbReference type="EMBL" id="JACEFO010002585">
    <property type="protein sequence ID" value="KAF8655573.1"/>
    <property type="molecule type" value="Genomic_DNA"/>
</dbReference>